<name>A0A7C8ND42_ORBOL</name>
<proteinExistence type="predicted"/>
<sequence length="742" mass="82277">MQEAHAMPLTSASLSLLQKRHRKRGFDHVASYVAEQAAYPPGQSGDEDVETDNPASPRKSSIILLGEEAAGPSRSAAQGHIQPKETWSKCDRKSDESPGPALTLTAKTVSRKRQRYDSSLISPIKENSAEDGIRYGSETTYVSWSTSSSRKPADTSRVTAAREVFERRKRHKMHESRQKPASTSKKKENQNGKKKKGKAKEPRLPQPAFGVLASSAVESEHLSGARLTVRPRITTGLFHKGRISGLKSRAALPDLTFCEMDFLRNGPSESRPAQQIGGGKGNGKRRTERDTTNEEISSFFKRAASPPRNENTDPLPSRAKHYAAPLEVREKSKQSNSQPENHPTASHYKILSRDDQENNARDLLERTLFCSPSYLQNSPNRSKASTYTPTYLVPHSEQPTFGSLSVNSSGNTHRIRQQATSSETGNPVVKWLERTSREYKQELDSDIRDKRSFLGSSVREFNGLSGGPNPLSAKIPANSPISQARVEKDAGVGERLSIHPDESVITSGANISLPRSQVERSILHWQSDVVREPHKSFGPHDEIFGRPVYSLQEETDIQPWHGPDPRHLAGGLNDRFTFEQPIRNDNITMDDHPVLYQAGVLASESEHAYPPKEGVLWSDLLGAAQISLGSDQDRSREAETTSLYFNNRGLVAEECEYQATRGKRRGGTGTDGYDGYTDFDTNLEENGIYEGGDLDGLGCPIVGENVNADLQSEQDQAPHVRNSISEMPQLGPKNFWRPHRLY</sequence>
<accession>A0A7C8ND42</accession>
<dbReference type="AlphaFoldDB" id="A0A7C8ND42"/>
<feature type="compositionally biased region" description="Polar residues" evidence="1">
    <location>
        <begin position="334"/>
        <end position="344"/>
    </location>
</feature>
<feature type="region of interest" description="Disordered" evidence="1">
    <location>
        <begin position="263"/>
        <end position="353"/>
    </location>
</feature>
<dbReference type="EMBL" id="WIQW01000031">
    <property type="protein sequence ID" value="KAF3098430.1"/>
    <property type="molecule type" value="Genomic_DNA"/>
</dbReference>
<comment type="caution">
    <text evidence="2">The sequence shown here is derived from an EMBL/GenBank/DDBJ whole genome shotgun (WGS) entry which is preliminary data.</text>
</comment>
<evidence type="ECO:0000313" key="2">
    <source>
        <dbReference type="EMBL" id="KAF3098430.1"/>
    </source>
</evidence>
<feature type="region of interest" description="Disordered" evidence="1">
    <location>
        <begin position="34"/>
        <end position="211"/>
    </location>
</feature>
<organism evidence="2 3">
    <name type="scientific">Orbilia oligospora</name>
    <name type="common">Nematode-trapping fungus</name>
    <name type="synonym">Arthrobotrys oligospora</name>
    <dbReference type="NCBI Taxonomy" id="2813651"/>
    <lineage>
        <taxon>Eukaryota</taxon>
        <taxon>Fungi</taxon>
        <taxon>Dikarya</taxon>
        <taxon>Ascomycota</taxon>
        <taxon>Pezizomycotina</taxon>
        <taxon>Orbiliomycetes</taxon>
        <taxon>Orbiliales</taxon>
        <taxon>Orbiliaceae</taxon>
        <taxon>Orbilia</taxon>
    </lineage>
</organism>
<reference evidence="2 3" key="1">
    <citation type="submission" date="2019-06" db="EMBL/GenBank/DDBJ databases">
        <authorList>
            <person name="Palmer J.M."/>
        </authorList>
    </citation>
    <scope>NUCLEOTIDE SEQUENCE [LARGE SCALE GENOMIC DNA]</scope>
    <source>
        <strain evidence="2 3">TWF102</strain>
    </source>
</reference>
<feature type="compositionally biased region" description="Polar residues" evidence="1">
    <location>
        <begin position="137"/>
        <end position="150"/>
    </location>
</feature>
<dbReference type="Proteomes" id="UP000475325">
    <property type="component" value="Unassembled WGS sequence"/>
</dbReference>
<feature type="compositionally biased region" description="Basic and acidic residues" evidence="1">
    <location>
        <begin position="82"/>
        <end position="96"/>
    </location>
</feature>
<gene>
    <name evidence="2" type="ORF">TWF102_005997</name>
</gene>
<evidence type="ECO:0000313" key="3">
    <source>
        <dbReference type="Proteomes" id="UP000475325"/>
    </source>
</evidence>
<evidence type="ECO:0000256" key="1">
    <source>
        <dbReference type="SAM" id="MobiDB-lite"/>
    </source>
</evidence>
<protein>
    <submittedName>
        <fullName evidence="2">Uncharacterized protein</fullName>
    </submittedName>
</protein>
<feature type="region of interest" description="Disordered" evidence="1">
    <location>
        <begin position="711"/>
        <end position="731"/>
    </location>
</feature>